<dbReference type="AlphaFoldDB" id="A0A2P2P276"/>
<name>A0A2P2P276_RHIMU</name>
<dbReference type="EMBL" id="GGEC01068360">
    <property type="protein sequence ID" value="MBX48844.1"/>
    <property type="molecule type" value="Transcribed_RNA"/>
</dbReference>
<organism evidence="1">
    <name type="scientific">Rhizophora mucronata</name>
    <name type="common">Asiatic mangrove</name>
    <dbReference type="NCBI Taxonomy" id="61149"/>
    <lineage>
        <taxon>Eukaryota</taxon>
        <taxon>Viridiplantae</taxon>
        <taxon>Streptophyta</taxon>
        <taxon>Embryophyta</taxon>
        <taxon>Tracheophyta</taxon>
        <taxon>Spermatophyta</taxon>
        <taxon>Magnoliopsida</taxon>
        <taxon>eudicotyledons</taxon>
        <taxon>Gunneridae</taxon>
        <taxon>Pentapetalae</taxon>
        <taxon>rosids</taxon>
        <taxon>fabids</taxon>
        <taxon>Malpighiales</taxon>
        <taxon>Rhizophoraceae</taxon>
        <taxon>Rhizophora</taxon>
    </lineage>
</organism>
<proteinExistence type="predicted"/>
<reference evidence="1" key="1">
    <citation type="submission" date="2018-02" db="EMBL/GenBank/DDBJ databases">
        <title>Rhizophora mucronata_Transcriptome.</title>
        <authorList>
            <person name="Meera S.P."/>
            <person name="Sreeshan A."/>
            <person name="Augustine A."/>
        </authorList>
    </citation>
    <scope>NUCLEOTIDE SEQUENCE</scope>
    <source>
        <tissue evidence="1">Leaf</tissue>
    </source>
</reference>
<protein>
    <submittedName>
        <fullName evidence="1">Uncharacterized protein</fullName>
    </submittedName>
</protein>
<sequence length="18" mass="2013">MSETIGPEVLPLLLMQKN</sequence>
<accession>A0A2P2P276</accession>
<evidence type="ECO:0000313" key="1">
    <source>
        <dbReference type="EMBL" id="MBX48844.1"/>
    </source>
</evidence>